<comment type="similarity">
    <text evidence="2 4">Belongs to the pyridoxal phosphate-binding protein YggS/PROSC family.</text>
</comment>
<dbReference type="InterPro" id="IPR011078">
    <property type="entry name" value="PyrdxlP_homeostasis"/>
</dbReference>
<dbReference type="AlphaFoldDB" id="A0A2A4YSF2"/>
<dbReference type="FunFam" id="3.20.20.10:FF:000018">
    <property type="entry name" value="Pyridoxal phosphate homeostasis protein"/>
    <property type="match status" value="1"/>
</dbReference>
<dbReference type="NCBIfam" id="TIGR00044">
    <property type="entry name" value="YggS family pyridoxal phosphate-dependent enzyme"/>
    <property type="match status" value="1"/>
</dbReference>
<reference evidence="6" key="2">
    <citation type="journal article" date="2018" name="ISME J.">
        <title>A dynamic microbial community with high functional redundancy inhabits the cold, oxic subseafloor aquifer.</title>
        <authorList>
            <person name="Tully B.J."/>
            <person name="Wheat C.G."/>
            <person name="Glazer B.T."/>
            <person name="Huber J.A."/>
        </authorList>
    </citation>
    <scope>NUCLEOTIDE SEQUENCE</scope>
    <source>
        <strain evidence="6">NORP83</strain>
    </source>
</reference>
<sequence length="215" mass="23590">MYQDIVDDIQFTVEKEGRNAADVNLVVVSKTFAADDIQPVLEQGARIFGENRVQEAQGKWPELKASYDDVELHLIGPLQSNKTAEAVALFDAIHTVDRKKIADYIAAEQVKQNKQLKLFIQVNIGDEPQKAGIALAELADFYDYCVNEKKLNIIGLMCIPPVAHDSGPYFALLHKHAKALGVEGLSMGMSADFKTAIRLGATYIRVGSAIFGARA</sequence>
<organism evidence="6">
    <name type="scientific">OCS116 cluster bacterium</name>
    <dbReference type="NCBI Taxonomy" id="2030921"/>
    <lineage>
        <taxon>Bacteria</taxon>
        <taxon>Pseudomonadati</taxon>
        <taxon>Pseudomonadota</taxon>
        <taxon>Alphaproteobacteria</taxon>
        <taxon>OCS116 cluster</taxon>
    </lineage>
</organism>
<gene>
    <name evidence="6" type="ORF">COB13_15105</name>
</gene>
<evidence type="ECO:0000256" key="2">
    <source>
        <dbReference type="HAMAP-Rule" id="MF_02087"/>
    </source>
</evidence>
<accession>A0A2A4YSF2</accession>
<comment type="caution">
    <text evidence="6">The sequence shown here is derived from an EMBL/GenBank/DDBJ whole genome shotgun (WGS) entry which is preliminary data.</text>
</comment>
<dbReference type="PIRSF" id="PIRSF004848">
    <property type="entry name" value="YBL036c_PLPDEIII"/>
    <property type="match status" value="1"/>
</dbReference>
<dbReference type="PANTHER" id="PTHR10146">
    <property type="entry name" value="PROLINE SYNTHETASE CO-TRANSCRIBED BACTERIAL HOMOLOG PROTEIN"/>
    <property type="match status" value="1"/>
</dbReference>
<comment type="function">
    <text evidence="2">Pyridoxal 5'-phosphate (PLP)-binding protein, which is involved in PLP homeostasis.</text>
</comment>
<protein>
    <recommendedName>
        <fullName evidence="2">Pyridoxal phosphate homeostasis protein</fullName>
        <shortName evidence="2">PLP homeostasis protein</shortName>
    </recommendedName>
</protein>
<feature type="modified residue" description="N6-(pyridoxal phosphate)lysine" evidence="2 3">
    <location>
        <position position="30"/>
    </location>
</feature>
<name>A0A2A4YSF2_9PROT</name>
<keyword evidence="1 2" id="KW-0663">Pyridoxal phosphate</keyword>
<dbReference type="SUPFAM" id="SSF51419">
    <property type="entry name" value="PLP-binding barrel"/>
    <property type="match status" value="1"/>
</dbReference>
<feature type="domain" description="Alanine racemase N-terminal" evidence="5">
    <location>
        <begin position="21"/>
        <end position="214"/>
    </location>
</feature>
<dbReference type="InterPro" id="IPR029066">
    <property type="entry name" value="PLP-binding_barrel"/>
</dbReference>
<evidence type="ECO:0000259" key="5">
    <source>
        <dbReference type="Pfam" id="PF01168"/>
    </source>
</evidence>
<dbReference type="EMBL" id="NVUS01000027">
    <property type="protein sequence ID" value="PCI97723.1"/>
    <property type="molecule type" value="Genomic_DNA"/>
</dbReference>
<proteinExistence type="inferred from homology"/>
<evidence type="ECO:0000256" key="3">
    <source>
        <dbReference type="PIRSR" id="PIRSR004848-1"/>
    </source>
</evidence>
<dbReference type="PANTHER" id="PTHR10146:SF14">
    <property type="entry name" value="PYRIDOXAL PHOSPHATE HOMEOSTASIS PROTEIN"/>
    <property type="match status" value="1"/>
</dbReference>
<evidence type="ECO:0000256" key="4">
    <source>
        <dbReference type="RuleBase" id="RU004514"/>
    </source>
</evidence>
<evidence type="ECO:0000256" key="1">
    <source>
        <dbReference type="ARBA" id="ARBA00022898"/>
    </source>
</evidence>
<evidence type="ECO:0000313" key="6">
    <source>
        <dbReference type="EMBL" id="PCI97723.1"/>
    </source>
</evidence>
<comment type="cofactor">
    <cofactor evidence="3">
        <name>pyridoxal 5'-phosphate</name>
        <dbReference type="ChEBI" id="CHEBI:597326"/>
    </cofactor>
</comment>
<dbReference type="CDD" id="cd00635">
    <property type="entry name" value="PLPDE_III_YBL036c_like"/>
    <property type="match status" value="1"/>
</dbReference>
<dbReference type="HAMAP" id="MF_02087">
    <property type="entry name" value="PLP_homeostasis"/>
    <property type="match status" value="1"/>
</dbReference>
<dbReference type="InterPro" id="IPR001608">
    <property type="entry name" value="Ala_racemase_N"/>
</dbReference>
<reference key="1">
    <citation type="submission" date="2017-08" db="EMBL/GenBank/DDBJ databases">
        <title>A dynamic microbial community with high functional redundancy inhabits the cold, oxic subseafloor aquifer.</title>
        <authorList>
            <person name="Tully B.J."/>
            <person name="Wheat C.G."/>
            <person name="Glazer B.T."/>
            <person name="Huber J.A."/>
        </authorList>
    </citation>
    <scope>NUCLEOTIDE SEQUENCE [LARGE SCALE GENOMIC DNA]</scope>
</reference>
<dbReference type="Pfam" id="PF01168">
    <property type="entry name" value="Ala_racemase_N"/>
    <property type="match status" value="1"/>
</dbReference>
<dbReference type="Gene3D" id="3.20.20.10">
    <property type="entry name" value="Alanine racemase"/>
    <property type="match status" value="1"/>
</dbReference>
<dbReference type="GO" id="GO:0030170">
    <property type="term" value="F:pyridoxal phosphate binding"/>
    <property type="evidence" value="ECO:0007669"/>
    <property type="project" value="UniProtKB-UniRule"/>
</dbReference>